<evidence type="ECO:0000313" key="1">
    <source>
        <dbReference type="EMBL" id="MDG0858697.1"/>
    </source>
</evidence>
<protein>
    <submittedName>
        <fullName evidence="1">Uncharacterized protein</fullName>
    </submittedName>
</protein>
<dbReference type="EMBL" id="JAMBPX010000003">
    <property type="protein sequence ID" value="MDG0858697.1"/>
    <property type="molecule type" value="Genomic_DNA"/>
</dbReference>
<accession>A0A9X4L880</accession>
<reference evidence="1" key="1">
    <citation type="submission" date="2022-05" db="EMBL/GenBank/DDBJ databases">
        <title>Comparative genomics of Staphylococcus equorum isolates.</title>
        <authorList>
            <person name="Luelf R.H."/>
        </authorList>
    </citation>
    <scope>NUCLEOTIDE SEQUENCE</scope>
    <source>
        <strain evidence="1">TMW 2.2343</strain>
    </source>
</reference>
<name>A0A9X4L880_9STAP</name>
<proteinExistence type="predicted"/>
<dbReference type="AlphaFoldDB" id="A0A9X4L880"/>
<comment type="caution">
    <text evidence="1">The sequence shown here is derived from an EMBL/GenBank/DDBJ whole genome shotgun (WGS) entry which is preliminary data.</text>
</comment>
<sequence length="74" mass="8449">MGRLAKFEYVIYKGDEVVCHGTRKECADMLGVKEDTITYLSCKQSRDHALKYPDSHRMVAEKVSIAEIEKELAI</sequence>
<gene>
    <name evidence="1" type="ORF">M4L21_05085</name>
</gene>
<dbReference type="RefSeq" id="WP_057511907.1">
    <property type="nucleotide sequence ID" value="NZ_JAMBPV010000005.1"/>
</dbReference>
<evidence type="ECO:0000313" key="2">
    <source>
        <dbReference type="Proteomes" id="UP001152302"/>
    </source>
</evidence>
<organism evidence="1 2">
    <name type="scientific">Staphylococcus equorum</name>
    <dbReference type="NCBI Taxonomy" id="246432"/>
    <lineage>
        <taxon>Bacteria</taxon>
        <taxon>Bacillati</taxon>
        <taxon>Bacillota</taxon>
        <taxon>Bacilli</taxon>
        <taxon>Bacillales</taxon>
        <taxon>Staphylococcaceae</taxon>
        <taxon>Staphylococcus</taxon>
    </lineage>
</organism>
<dbReference type="Proteomes" id="UP001152302">
    <property type="component" value="Unassembled WGS sequence"/>
</dbReference>